<dbReference type="PROSITE" id="PS51257">
    <property type="entry name" value="PROKAR_LIPOPROTEIN"/>
    <property type="match status" value="1"/>
</dbReference>
<evidence type="ECO:0000313" key="5">
    <source>
        <dbReference type="EMBL" id="HJA03199.1"/>
    </source>
</evidence>
<evidence type="ECO:0000256" key="2">
    <source>
        <dbReference type="ARBA" id="ARBA00022448"/>
    </source>
</evidence>
<evidence type="ECO:0000256" key="3">
    <source>
        <dbReference type="ARBA" id="ARBA00022729"/>
    </source>
</evidence>
<dbReference type="GO" id="GO:0042956">
    <property type="term" value="P:maltodextrin transmembrane transport"/>
    <property type="evidence" value="ECO:0007669"/>
    <property type="project" value="TreeGrafter"/>
</dbReference>
<dbReference type="AlphaFoldDB" id="A0A9D2H3N9"/>
<reference evidence="5" key="2">
    <citation type="submission" date="2021-04" db="EMBL/GenBank/DDBJ databases">
        <authorList>
            <person name="Gilroy R."/>
        </authorList>
    </citation>
    <scope>NUCLEOTIDE SEQUENCE</scope>
    <source>
        <strain evidence="5">CHK156-179</strain>
    </source>
</reference>
<dbReference type="Pfam" id="PF13416">
    <property type="entry name" value="SBP_bac_8"/>
    <property type="match status" value="1"/>
</dbReference>
<comment type="similarity">
    <text evidence="1">Belongs to the bacterial solute-binding protein 1 family.</text>
</comment>
<accession>A0A9D2H3N9</accession>
<keyword evidence="2" id="KW-0813">Transport</keyword>
<dbReference type="InterPro" id="IPR006059">
    <property type="entry name" value="SBP"/>
</dbReference>
<dbReference type="Proteomes" id="UP000824221">
    <property type="component" value="Unassembled WGS sequence"/>
</dbReference>
<evidence type="ECO:0000256" key="1">
    <source>
        <dbReference type="ARBA" id="ARBA00008520"/>
    </source>
</evidence>
<comment type="caution">
    <text evidence="5">The sequence shown here is derived from an EMBL/GenBank/DDBJ whole genome shotgun (WGS) entry which is preliminary data.</text>
</comment>
<reference evidence="5" key="1">
    <citation type="journal article" date="2021" name="PeerJ">
        <title>Extensive microbial diversity within the chicken gut microbiome revealed by metagenomics and culture.</title>
        <authorList>
            <person name="Gilroy R."/>
            <person name="Ravi A."/>
            <person name="Getino M."/>
            <person name="Pursley I."/>
            <person name="Horton D.L."/>
            <person name="Alikhan N.F."/>
            <person name="Baker D."/>
            <person name="Gharbi K."/>
            <person name="Hall N."/>
            <person name="Watson M."/>
            <person name="Adriaenssens E.M."/>
            <person name="Foster-Nyarko E."/>
            <person name="Jarju S."/>
            <person name="Secka A."/>
            <person name="Antonio M."/>
            <person name="Oren A."/>
            <person name="Chaudhuri R.R."/>
            <person name="La Ragione R."/>
            <person name="Hildebrand F."/>
            <person name="Pallen M.J."/>
        </authorList>
    </citation>
    <scope>NUCLEOTIDE SEQUENCE</scope>
    <source>
        <strain evidence="5">CHK156-179</strain>
    </source>
</reference>
<proteinExistence type="inferred from homology"/>
<dbReference type="PANTHER" id="PTHR30061:SF50">
    <property type="entry name" value="MALTOSE_MALTODEXTRIN-BINDING PERIPLASMIC PROTEIN"/>
    <property type="match status" value="1"/>
</dbReference>
<organism evidence="5 6">
    <name type="scientific">Candidatus Gallimonas gallistercoris</name>
    <dbReference type="NCBI Taxonomy" id="2838602"/>
    <lineage>
        <taxon>Bacteria</taxon>
        <taxon>Bacillati</taxon>
        <taxon>Bacillota</taxon>
        <taxon>Clostridia</taxon>
        <taxon>Candidatus Gallimonas</taxon>
    </lineage>
</organism>
<sequence>MKKAFSIAAAAAMTAASIAAACMLGSCAGDTGRSIEGRLSLWVGEQNKELFERIAADYEAETGFPVVVNTYTGLTASGNLALDGPFGRGGDIYVQGGGGDLAQAVEQGLFLELDPVEMELETKFISGAQELMQYQGKLYGVPLGTEVNAMFYNKDILPEFPETWEEMIEWAKSYNNFDGVRERDAVYGLLIDYSNPYYTWAINEAYGGYIFGQNEDGSWNPDDLGIDTEGSIQAYEMIDSLIEEKVIPTNMAITLMQTKFRSGKAAILLDGSWDLANFREAGINVGIAPIPDIQISETETGTPMSFSGGYGLAINSYSLNIEESIDFLKFATRDEYVLAYYQDTGRIPSTTGCAEDPEVLADECLAGFFEQLEYSYPQPAINELNAVWDPLSAAAISIFTNKEDAATVMHKVAEDVKANIDLIS</sequence>
<dbReference type="GO" id="GO:0015768">
    <property type="term" value="P:maltose transport"/>
    <property type="evidence" value="ECO:0007669"/>
    <property type="project" value="TreeGrafter"/>
</dbReference>
<evidence type="ECO:0000313" key="6">
    <source>
        <dbReference type="Proteomes" id="UP000824221"/>
    </source>
</evidence>
<evidence type="ECO:0000256" key="4">
    <source>
        <dbReference type="SAM" id="SignalP"/>
    </source>
</evidence>
<dbReference type="Gene3D" id="3.40.190.10">
    <property type="entry name" value="Periplasmic binding protein-like II"/>
    <property type="match status" value="2"/>
</dbReference>
<keyword evidence="3 4" id="KW-0732">Signal</keyword>
<name>A0A9D2H3N9_9FIRM</name>
<dbReference type="GO" id="GO:0055052">
    <property type="term" value="C:ATP-binding cassette (ABC) transporter complex, substrate-binding subunit-containing"/>
    <property type="evidence" value="ECO:0007669"/>
    <property type="project" value="TreeGrafter"/>
</dbReference>
<gene>
    <name evidence="5" type="ORF">H9797_07485</name>
</gene>
<protein>
    <submittedName>
        <fullName evidence="5">Extracellular solute-binding protein</fullName>
    </submittedName>
</protein>
<dbReference type="EMBL" id="DXAJ01000112">
    <property type="protein sequence ID" value="HJA03199.1"/>
    <property type="molecule type" value="Genomic_DNA"/>
</dbReference>
<dbReference type="SUPFAM" id="SSF53850">
    <property type="entry name" value="Periplasmic binding protein-like II"/>
    <property type="match status" value="1"/>
</dbReference>
<dbReference type="GO" id="GO:1901982">
    <property type="term" value="F:maltose binding"/>
    <property type="evidence" value="ECO:0007669"/>
    <property type="project" value="TreeGrafter"/>
</dbReference>
<dbReference type="PANTHER" id="PTHR30061">
    <property type="entry name" value="MALTOSE-BINDING PERIPLASMIC PROTEIN"/>
    <property type="match status" value="1"/>
</dbReference>
<feature type="chain" id="PRO_5039039233" evidence="4">
    <location>
        <begin position="22"/>
        <end position="424"/>
    </location>
</feature>
<feature type="signal peptide" evidence="4">
    <location>
        <begin position="1"/>
        <end position="21"/>
    </location>
</feature>